<evidence type="ECO:0000313" key="13">
    <source>
        <dbReference type="Proteomes" id="UP001212997"/>
    </source>
</evidence>
<dbReference type="Pfam" id="PF13639">
    <property type="entry name" value="zf-RING_2"/>
    <property type="match status" value="1"/>
</dbReference>
<feature type="compositionally biased region" description="Pro residues" evidence="10">
    <location>
        <begin position="119"/>
        <end position="131"/>
    </location>
</feature>
<gene>
    <name evidence="12" type="ORF">NLI96_g9905</name>
</gene>
<dbReference type="InterPro" id="IPR017907">
    <property type="entry name" value="Znf_RING_CS"/>
</dbReference>
<feature type="compositionally biased region" description="Basic and acidic residues" evidence="10">
    <location>
        <begin position="421"/>
        <end position="458"/>
    </location>
</feature>
<evidence type="ECO:0000256" key="10">
    <source>
        <dbReference type="SAM" id="MobiDB-lite"/>
    </source>
</evidence>
<sequence>MSSPSPPSKRVKLDLSPSQDEPHREGEIVVARDGNEDGQVQDGNDESLEQDFDQCSICLQPIIDRTVVPTCSHEFCFECLLVWTGQSRRCPLCAQNIGEYLIHNIRSKYDFQKHYLPPLPTSPKVRPPQPRLLPGGRPTGSVQVRRGRGDREWGRSERRERERQLEAVDATERAVEKRKWIYRHRLYAKHVASNPYTRYRQFPTPAQFAANPDLITRATIFIRRELRVWGCLDVEFLTTFTISLMKSLDIRSESAVKLLSEFLDLDTEHELQVNGRGGSSRANAEHFAHVYDSVVQYDTPEGIPPPHGTRRSRRWRSRSQSNSRSRSRHRVEPRHHSNEPTTSRVSFEETSSRSSPHPPLSTNSDHPLPHRSLESGPGDRPTPTPLPSYRDQVVSASDQRSDQDDRNDVSRAVNQLSIGGKDVKGKSRAVDPDRTLSRNETGHREHPALISDKDGTSDDRLKHFATLESTTMKSQTVGPVGDIDPELQGPTAEAEDVPNSIKSTRPRVTRSVLDSVQIHLSNTSTARTKTNRKTERFASEDTEVERPIELTIRGASSAASMRGILEVKDPVMGPNAAAENHNNTAHPGSSTPSLLQRLSDPFDSSTSNGGAVRYTNSTLVSNNDILAAGRESLTDKFDPKGKGSIKMSAPEIMARTRARLARIRAGFVPSSNSTVEHAVDRAISNHVRAPHDASTRETPAADSTSLRPGPAIFPISIPFDPSSLSMKPPPSSSSSSTINSRAKLLSKLEEERRLYQREPQAKESRASTSSAPPPNPPVDTPGLAPPVAKNPPKTKAPDPCPSGWSDPEMKEATLRSQAQLRVRLAAARRIAVGNAMGSSGSGVGE</sequence>
<name>A0AAD5UZ21_9APHY</name>
<dbReference type="Gene3D" id="3.30.40.10">
    <property type="entry name" value="Zinc/RING finger domain, C3HC4 (zinc finger)"/>
    <property type="match status" value="1"/>
</dbReference>
<dbReference type="GO" id="GO:0061630">
    <property type="term" value="F:ubiquitin protein ligase activity"/>
    <property type="evidence" value="ECO:0007669"/>
    <property type="project" value="UniProtKB-EC"/>
</dbReference>
<dbReference type="PANTHER" id="PTHR46077:SF1">
    <property type="entry name" value="TOP1 BINDING ARGININE_SERINE RICH PROTEIN, E3 UBIQUITIN LIGASE"/>
    <property type="match status" value="1"/>
</dbReference>
<comment type="catalytic activity">
    <reaction evidence="1">
        <text>S-ubiquitinyl-[E2 ubiquitin-conjugating enzyme]-L-cysteine + [acceptor protein]-L-lysine = [E2 ubiquitin-conjugating enzyme]-L-cysteine + N(6)-ubiquitinyl-[acceptor protein]-L-lysine.</text>
        <dbReference type="EC" id="2.3.2.27"/>
    </reaction>
</comment>
<evidence type="ECO:0000256" key="8">
    <source>
        <dbReference type="ARBA" id="ARBA00023163"/>
    </source>
</evidence>
<evidence type="ECO:0000256" key="5">
    <source>
        <dbReference type="ARBA" id="ARBA00022771"/>
    </source>
</evidence>
<evidence type="ECO:0000256" key="1">
    <source>
        <dbReference type="ARBA" id="ARBA00000900"/>
    </source>
</evidence>
<feature type="compositionally biased region" description="Basic and acidic residues" evidence="10">
    <location>
        <begin position="147"/>
        <end position="161"/>
    </location>
</feature>
<feature type="region of interest" description="Disordered" evidence="10">
    <location>
        <begin position="1"/>
        <end position="45"/>
    </location>
</feature>
<evidence type="ECO:0000256" key="2">
    <source>
        <dbReference type="ARBA" id="ARBA00012483"/>
    </source>
</evidence>
<dbReference type="AlphaFoldDB" id="A0AAD5UZ21"/>
<evidence type="ECO:0000313" key="12">
    <source>
        <dbReference type="EMBL" id="KAJ3478228.1"/>
    </source>
</evidence>
<evidence type="ECO:0000256" key="9">
    <source>
        <dbReference type="PROSITE-ProRule" id="PRU00175"/>
    </source>
</evidence>
<reference evidence="12" key="1">
    <citation type="submission" date="2022-07" db="EMBL/GenBank/DDBJ databases">
        <title>Genome Sequence of Physisporinus lineatus.</title>
        <authorList>
            <person name="Buettner E."/>
        </authorList>
    </citation>
    <scope>NUCLEOTIDE SEQUENCE</scope>
    <source>
        <strain evidence="12">VT162</strain>
    </source>
</reference>
<dbReference type="GO" id="GO:0008270">
    <property type="term" value="F:zinc ion binding"/>
    <property type="evidence" value="ECO:0007669"/>
    <property type="project" value="UniProtKB-KW"/>
</dbReference>
<dbReference type="EC" id="2.3.2.27" evidence="2"/>
<comment type="caution">
    <text evidence="12">The sequence shown here is derived from an EMBL/GenBank/DDBJ whole genome shotgun (WGS) entry which is preliminary data.</text>
</comment>
<proteinExistence type="predicted"/>
<feature type="compositionally biased region" description="Low complexity" evidence="10">
    <location>
        <begin position="575"/>
        <end position="586"/>
    </location>
</feature>
<dbReference type="PANTHER" id="PTHR46077">
    <property type="entry name" value="E3 UBIQUITIN-PROTEIN LIGASE TOPORS"/>
    <property type="match status" value="1"/>
</dbReference>
<protein>
    <recommendedName>
        <fullName evidence="2">RING-type E3 ubiquitin transferase</fullName>
        <ecNumber evidence="2">2.3.2.27</ecNumber>
    </recommendedName>
</protein>
<keyword evidence="7" id="KW-0805">Transcription regulation</keyword>
<feature type="compositionally biased region" description="Basic and acidic residues" evidence="10">
    <location>
        <begin position="754"/>
        <end position="765"/>
    </location>
</feature>
<evidence type="ECO:0000256" key="4">
    <source>
        <dbReference type="ARBA" id="ARBA00022723"/>
    </source>
</evidence>
<feature type="region of interest" description="Disordered" evidence="10">
    <location>
        <begin position="297"/>
        <end position="458"/>
    </location>
</feature>
<keyword evidence="5 9" id="KW-0863">Zinc-finger</keyword>
<feature type="compositionally biased region" description="Polar residues" evidence="10">
    <location>
        <begin position="352"/>
        <end position="365"/>
    </location>
</feature>
<dbReference type="PROSITE" id="PS50089">
    <property type="entry name" value="ZF_RING_2"/>
    <property type="match status" value="1"/>
</dbReference>
<feature type="compositionally biased region" description="Basic and acidic residues" evidence="10">
    <location>
        <begin position="399"/>
        <end position="409"/>
    </location>
</feature>
<dbReference type="PROSITE" id="PS00518">
    <property type="entry name" value="ZF_RING_1"/>
    <property type="match status" value="1"/>
</dbReference>
<feature type="compositionally biased region" description="Basic residues" evidence="10">
    <location>
        <begin position="308"/>
        <end position="317"/>
    </location>
</feature>
<keyword evidence="13" id="KW-1185">Reference proteome</keyword>
<feature type="region of interest" description="Disordered" evidence="10">
    <location>
        <begin position="685"/>
        <end position="742"/>
    </location>
</feature>
<dbReference type="SUPFAM" id="SSF57850">
    <property type="entry name" value="RING/U-box"/>
    <property type="match status" value="1"/>
</dbReference>
<dbReference type="Proteomes" id="UP001212997">
    <property type="component" value="Unassembled WGS sequence"/>
</dbReference>
<dbReference type="GO" id="GO:0006513">
    <property type="term" value="P:protein monoubiquitination"/>
    <property type="evidence" value="ECO:0007669"/>
    <property type="project" value="TreeGrafter"/>
</dbReference>
<keyword evidence="8" id="KW-0804">Transcription</keyword>
<evidence type="ECO:0000256" key="7">
    <source>
        <dbReference type="ARBA" id="ARBA00023015"/>
    </source>
</evidence>
<feature type="region of interest" description="Disordered" evidence="10">
    <location>
        <begin position="573"/>
        <end position="594"/>
    </location>
</feature>
<accession>A0AAD5UZ21</accession>
<dbReference type="GO" id="GO:0000209">
    <property type="term" value="P:protein polyubiquitination"/>
    <property type="evidence" value="ECO:0007669"/>
    <property type="project" value="TreeGrafter"/>
</dbReference>
<dbReference type="SMART" id="SM00184">
    <property type="entry name" value="RING"/>
    <property type="match status" value="1"/>
</dbReference>
<dbReference type="EMBL" id="JANAWD010000528">
    <property type="protein sequence ID" value="KAJ3478228.1"/>
    <property type="molecule type" value="Genomic_DNA"/>
</dbReference>
<evidence type="ECO:0000256" key="3">
    <source>
        <dbReference type="ARBA" id="ARBA00022679"/>
    </source>
</evidence>
<feature type="domain" description="RING-type" evidence="11">
    <location>
        <begin position="55"/>
        <end position="93"/>
    </location>
</feature>
<keyword evidence="3" id="KW-0808">Transferase</keyword>
<evidence type="ECO:0000256" key="6">
    <source>
        <dbReference type="ARBA" id="ARBA00022833"/>
    </source>
</evidence>
<evidence type="ECO:0000259" key="11">
    <source>
        <dbReference type="PROSITE" id="PS50089"/>
    </source>
</evidence>
<dbReference type="InterPro" id="IPR001841">
    <property type="entry name" value="Znf_RING"/>
</dbReference>
<dbReference type="InterPro" id="IPR013083">
    <property type="entry name" value="Znf_RING/FYVE/PHD"/>
</dbReference>
<organism evidence="12 13">
    <name type="scientific">Meripilus lineatus</name>
    <dbReference type="NCBI Taxonomy" id="2056292"/>
    <lineage>
        <taxon>Eukaryota</taxon>
        <taxon>Fungi</taxon>
        <taxon>Dikarya</taxon>
        <taxon>Basidiomycota</taxon>
        <taxon>Agaricomycotina</taxon>
        <taxon>Agaricomycetes</taxon>
        <taxon>Polyporales</taxon>
        <taxon>Meripilaceae</taxon>
        <taxon>Meripilus</taxon>
    </lineage>
</organism>
<keyword evidence="4" id="KW-0479">Metal-binding</keyword>
<keyword evidence="6" id="KW-0862">Zinc</keyword>
<feature type="compositionally biased region" description="Low complexity" evidence="10">
    <location>
        <begin position="721"/>
        <end position="742"/>
    </location>
</feature>
<feature type="region of interest" description="Disordered" evidence="10">
    <location>
        <begin position="754"/>
        <end position="814"/>
    </location>
</feature>
<feature type="region of interest" description="Disordered" evidence="10">
    <location>
        <begin position="119"/>
        <end position="161"/>
    </location>
</feature>